<dbReference type="AlphaFoldDB" id="A0A0C9YVJ6"/>
<accession>A0A0C9YVJ6</accession>
<sequence length="86" mass="9311">MIAWHAEFFGEGDVESSISARLRIEGVRSDCDCKIATLEFKEQLAVSSPLLPGNKKCTKTVDAVSVKQDARGLQKPVNCAIGADKM</sequence>
<reference evidence="1 2" key="1">
    <citation type="submission" date="2014-04" db="EMBL/GenBank/DDBJ databases">
        <authorList>
            <consortium name="DOE Joint Genome Institute"/>
            <person name="Kuo A."/>
            <person name="Kohler A."/>
            <person name="Costa M.D."/>
            <person name="Nagy L.G."/>
            <person name="Floudas D."/>
            <person name="Copeland A."/>
            <person name="Barry K.W."/>
            <person name="Cichocki N."/>
            <person name="Veneault-Fourrey C."/>
            <person name="LaButti K."/>
            <person name="Lindquist E.A."/>
            <person name="Lipzen A."/>
            <person name="Lundell T."/>
            <person name="Morin E."/>
            <person name="Murat C."/>
            <person name="Sun H."/>
            <person name="Tunlid A."/>
            <person name="Henrissat B."/>
            <person name="Grigoriev I.V."/>
            <person name="Hibbett D.S."/>
            <person name="Martin F."/>
            <person name="Nordberg H.P."/>
            <person name="Cantor M.N."/>
            <person name="Hua S.X."/>
        </authorList>
    </citation>
    <scope>NUCLEOTIDE SEQUENCE [LARGE SCALE GENOMIC DNA]</scope>
    <source>
        <strain evidence="1 2">441</strain>
    </source>
</reference>
<dbReference type="EMBL" id="KN833690">
    <property type="protein sequence ID" value="KIK29050.1"/>
    <property type="molecule type" value="Genomic_DNA"/>
</dbReference>
<dbReference type="Proteomes" id="UP000054018">
    <property type="component" value="Unassembled WGS sequence"/>
</dbReference>
<dbReference type="HOGENOM" id="CLU_2498715_0_0_1"/>
<gene>
    <name evidence="1" type="ORF">PISMIDRAFT_672443</name>
</gene>
<organism evidence="1 2">
    <name type="scientific">Pisolithus microcarpus 441</name>
    <dbReference type="NCBI Taxonomy" id="765257"/>
    <lineage>
        <taxon>Eukaryota</taxon>
        <taxon>Fungi</taxon>
        <taxon>Dikarya</taxon>
        <taxon>Basidiomycota</taxon>
        <taxon>Agaricomycotina</taxon>
        <taxon>Agaricomycetes</taxon>
        <taxon>Agaricomycetidae</taxon>
        <taxon>Boletales</taxon>
        <taxon>Sclerodermatineae</taxon>
        <taxon>Pisolithaceae</taxon>
        <taxon>Pisolithus</taxon>
    </lineage>
</organism>
<evidence type="ECO:0000313" key="2">
    <source>
        <dbReference type="Proteomes" id="UP000054018"/>
    </source>
</evidence>
<protein>
    <submittedName>
        <fullName evidence="1">Uncharacterized protein</fullName>
    </submittedName>
</protein>
<name>A0A0C9YVJ6_9AGAM</name>
<evidence type="ECO:0000313" key="1">
    <source>
        <dbReference type="EMBL" id="KIK29050.1"/>
    </source>
</evidence>
<reference evidence="2" key="2">
    <citation type="submission" date="2015-01" db="EMBL/GenBank/DDBJ databases">
        <title>Evolutionary Origins and Diversification of the Mycorrhizal Mutualists.</title>
        <authorList>
            <consortium name="DOE Joint Genome Institute"/>
            <consortium name="Mycorrhizal Genomics Consortium"/>
            <person name="Kohler A."/>
            <person name="Kuo A."/>
            <person name="Nagy L.G."/>
            <person name="Floudas D."/>
            <person name="Copeland A."/>
            <person name="Barry K.W."/>
            <person name="Cichocki N."/>
            <person name="Veneault-Fourrey C."/>
            <person name="LaButti K."/>
            <person name="Lindquist E.A."/>
            <person name="Lipzen A."/>
            <person name="Lundell T."/>
            <person name="Morin E."/>
            <person name="Murat C."/>
            <person name="Riley R."/>
            <person name="Ohm R."/>
            <person name="Sun H."/>
            <person name="Tunlid A."/>
            <person name="Henrissat B."/>
            <person name="Grigoriev I.V."/>
            <person name="Hibbett D.S."/>
            <person name="Martin F."/>
        </authorList>
    </citation>
    <scope>NUCLEOTIDE SEQUENCE [LARGE SCALE GENOMIC DNA]</scope>
    <source>
        <strain evidence="2">441</strain>
    </source>
</reference>
<keyword evidence="2" id="KW-1185">Reference proteome</keyword>
<proteinExistence type="predicted"/>